<dbReference type="InterPro" id="IPR051459">
    <property type="entry name" value="Cytochrome_c-type_DH"/>
</dbReference>
<evidence type="ECO:0000313" key="7">
    <source>
        <dbReference type="Proteomes" id="UP001462640"/>
    </source>
</evidence>
<organism evidence="6 7">
    <name type="scientific">Roseateles flavus</name>
    <dbReference type="NCBI Taxonomy" id="3149041"/>
    <lineage>
        <taxon>Bacteria</taxon>
        <taxon>Pseudomonadati</taxon>
        <taxon>Pseudomonadota</taxon>
        <taxon>Betaproteobacteria</taxon>
        <taxon>Burkholderiales</taxon>
        <taxon>Sphaerotilaceae</taxon>
        <taxon>Roseateles</taxon>
    </lineage>
</organism>
<dbReference type="Gene3D" id="1.10.760.10">
    <property type="entry name" value="Cytochrome c-like domain"/>
    <property type="match status" value="3"/>
</dbReference>
<dbReference type="InterPro" id="IPR036909">
    <property type="entry name" value="Cyt_c-like_dom_sf"/>
</dbReference>
<reference evidence="6 7" key="1">
    <citation type="submission" date="2024-05" db="EMBL/GenBank/DDBJ databases">
        <title>Roseateles sp. 2.12 16S ribosomal RNA gene Genome sequencing and assembly.</title>
        <authorList>
            <person name="Woo H."/>
        </authorList>
    </citation>
    <scope>NUCLEOTIDE SEQUENCE [LARGE SCALE GENOMIC DNA]</scope>
    <source>
        <strain evidence="6 7">2.12</strain>
    </source>
</reference>
<keyword evidence="1 4" id="KW-0349">Heme</keyword>
<evidence type="ECO:0000256" key="4">
    <source>
        <dbReference type="PROSITE-ProRule" id="PRU00433"/>
    </source>
</evidence>
<evidence type="ECO:0000256" key="2">
    <source>
        <dbReference type="ARBA" id="ARBA00022723"/>
    </source>
</evidence>
<evidence type="ECO:0000256" key="3">
    <source>
        <dbReference type="ARBA" id="ARBA00023004"/>
    </source>
</evidence>
<dbReference type="RefSeq" id="WP_347606093.1">
    <property type="nucleotide sequence ID" value="NZ_JBDPZC010000001.1"/>
</dbReference>
<keyword evidence="7" id="KW-1185">Reference proteome</keyword>
<dbReference type="SUPFAM" id="SSF46626">
    <property type="entry name" value="Cytochrome c"/>
    <property type="match status" value="3"/>
</dbReference>
<gene>
    <name evidence="6" type="ORF">ABDJ40_03415</name>
</gene>
<dbReference type="PANTHER" id="PTHR35008:SF4">
    <property type="entry name" value="BLL4482 PROTEIN"/>
    <property type="match status" value="1"/>
</dbReference>
<dbReference type="PIRSF" id="PIRSF000018">
    <property type="entry name" value="Mb_ADH_cyt_c"/>
    <property type="match status" value="1"/>
</dbReference>
<dbReference type="PROSITE" id="PS51007">
    <property type="entry name" value="CYTC"/>
    <property type="match status" value="3"/>
</dbReference>
<feature type="domain" description="Cytochrome c" evidence="5">
    <location>
        <begin position="321"/>
        <end position="411"/>
    </location>
</feature>
<dbReference type="Pfam" id="PF00034">
    <property type="entry name" value="Cytochrom_C"/>
    <property type="match status" value="1"/>
</dbReference>
<keyword evidence="3 4" id="KW-0408">Iron</keyword>
<evidence type="ECO:0000313" key="6">
    <source>
        <dbReference type="EMBL" id="MEO3711810.1"/>
    </source>
</evidence>
<dbReference type="PANTHER" id="PTHR35008">
    <property type="entry name" value="BLL4482 PROTEIN-RELATED"/>
    <property type="match status" value="1"/>
</dbReference>
<feature type="domain" description="Cytochrome c" evidence="5">
    <location>
        <begin position="49"/>
        <end position="152"/>
    </location>
</feature>
<feature type="domain" description="Cytochrome c" evidence="5">
    <location>
        <begin position="194"/>
        <end position="304"/>
    </location>
</feature>
<protein>
    <submittedName>
        <fullName evidence="6">Cytochrome c</fullName>
    </submittedName>
</protein>
<dbReference type="InterPro" id="IPR014353">
    <property type="entry name" value="Membr-bd_ADH_cyt_c"/>
</dbReference>
<proteinExistence type="predicted"/>
<dbReference type="Proteomes" id="UP001462640">
    <property type="component" value="Unassembled WGS sequence"/>
</dbReference>
<dbReference type="InterPro" id="IPR009056">
    <property type="entry name" value="Cyt_c-like_dom"/>
</dbReference>
<evidence type="ECO:0000256" key="1">
    <source>
        <dbReference type="ARBA" id="ARBA00022617"/>
    </source>
</evidence>
<comment type="caution">
    <text evidence="6">The sequence shown here is derived from an EMBL/GenBank/DDBJ whole genome shotgun (WGS) entry which is preliminary data.</text>
</comment>
<accession>A0ABV0G9S0</accession>
<sequence>MTRRLPWVLRLLGGLALLGSGLAFWVWQANRPAPLPAPTASMQALPLAEQQARGAYLARVGNCAACHTAPGGAPLAGGRAVPTPFGTVYSSNLTPDAETGLGRWSPDDFWRALHEGRGRDGRLLSPAFPYTSYTLLTRADSDALLSHFQAQAPVTAPSRPSALRWPYGTQPALAVWRALFFRPATFTPDASQDAAWNRGAYLSQGLAHCNACHGSRNALGAPQSLDRFDGGLLRGLGWYAPSLHRADEAGVQAWSPGEIEAWLRSGVAAQGIAQGPMAEVVMGSTRHLSADDLAAMARYLKALPAEPVARRMPEPSPAPAAQGLLGAELYKAHCQSCHGEQGQGRPGVYPPLKGSRLVMQDSPVNLLRLVQQGGFAPATPEHPHPFGMPPFAGSFNAEQLAALLNHVRNSWGQQAGALSAQQVQALTNDMGTNP</sequence>
<evidence type="ECO:0000259" key="5">
    <source>
        <dbReference type="PROSITE" id="PS51007"/>
    </source>
</evidence>
<dbReference type="EMBL" id="JBDPZC010000001">
    <property type="protein sequence ID" value="MEO3711810.1"/>
    <property type="molecule type" value="Genomic_DNA"/>
</dbReference>
<keyword evidence="2 4" id="KW-0479">Metal-binding</keyword>
<name>A0ABV0G9S0_9BURK</name>